<dbReference type="AlphaFoldDB" id="A0A4R6T5W3"/>
<evidence type="ECO:0000313" key="2">
    <source>
        <dbReference type="Proteomes" id="UP000294535"/>
    </source>
</evidence>
<sequence length="120" mass="13754">MAIILLQIIRTSFSGPGLERFEGKLEEVGFFRNENNTGPVLRVYAVKVIEADRETMRAFADAQPHTKYGRTLVFFFSDQIPEKVELAPVEPYFPQEYLPLLLAKFEKTPMGEGRFEVVQP</sequence>
<accession>A0A4R6T5W3</accession>
<dbReference type="Proteomes" id="UP000294535">
    <property type="component" value="Unassembled WGS sequence"/>
</dbReference>
<dbReference type="EMBL" id="SNYF01000008">
    <property type="protein sequence ID" value="TDQ15146.1"/>
    <property type="molecule type" value="Genomic_DNA"/>
</dbReference>
<name>A0A4R6T5W3_9BACT</name>
<reference evidence="1 2" key="1">
    <citation type="submission" date="2019-03" db="EMBL/GenBank/DDBJ databases">
        <title>Genomic Encyclopedia of Type Strains, Phase III (KMG-III): the genomes of soil and plant-associated and newly described type strains.</title>
        <authorList>
            <person name="Whitman W."/>
        </authorList>
    </citation>
    <scope>NUCLEOTIDE SEQUENCE [LARGE SCALE GENOMIC DNA]</scope>
    <source>
        <strain evidence="1 2">CECT 8446</strain>
    </source>
</reference>
<gene>
    <name evidence="1" type="ORF">DFQ04_3032</name>
</gene>
<comment type="caution">
    <text evidence="1">The sequence shown here is derived from an EMBL/GenBank/DDBJ whole genome shotgun (WGS) entry which is preliminary data.</text>
</comment>
<keyword evidence="2" id="KW-1185">Reference proteome</keyword>
<organism evidence="1 2">
    <name type="scientific">Algoriphagus boseongensis</name>
    <dbReference type="NCBI Taxonomy" id="1442587"/>
    <lineage>
        <taxon>Bacteria</taxon>
        <taxon>Pseudomonadati</taxon>
        <taxon>Bacteroidota</taxon>
        <taxon>Cytophagia</taxon>
        <taxon>Cytophagales</taxon>
        <taxon>Cyclobacteriaceae</taxon>
        <taxon>Algoriphagus</taxon>
    </lineage>
</organism>
<evidence type="ECO:0000313" key="1">
    <source>
        <dbReference type="EMBL" id="TDQ15146.1"/>
    </source>
</evidence>
<proteinExistence type="predicted"/>
<protein>
    <submittedName>
        <fullName evidence="1">Uncharacterized protein</fullName>
    </submittedName>
</protein>